<comment type="caution">
    <text evidence="8">The sequence shown here is derived from an EMBL/GenBank/DDBJ whole genome shotgun (WGS) entry which is preliminary data.</text>
</comment>
<dbReference type="NCBIfam" id="NF005176">
    <property type="entry name" value="PRK06655.1-1"/>
    <property type="match status" value="1"/>
</dbReference>
<comment type="function">
    <text evidence="4 5">Required for flagellar hook formation. May act as a scaffolding protein.</text>
</comment>
<feature type="domain" description="FlgD/Vpr Ig-like" evidence="6">
    <location>
        <begin position="107"/>
        <end position="184"/>
    </location>
</feature>
<evidence type="ECO:0000259" key="6">
    <source>
        <dbReference type="Pfam" id="PF13860"/>
    </source>
</evidence>
<reference evidence="9" key="1">
    <citation type="submission" date="2020-03" db="EMBL/GenBank/DDBJ databases">
        <title>Whole-genome sequence of the purple nonsulfur bacterium Rhodocyclus tenuis DSM112.</title>
        <authorList>
            <person name="Kyndt J.A."/>
            <person name="Meyer T.E."/>
        </authorList>
    </citation>
    <scope>NUCLEOTIDE SEQUENCE [LARGE SCALE GENOMIC DNA]</scope>
    <source>
        <strain evidence="9">DSM 112</strain>
    </source>
</reference>
<evidence type="ECO:0000259" key="7">
    <source>
        <dbReference type="Pfam" id="PF13861"/>
    </source>
</evidence>
<dbReference type="Proteomes" id="UP000720344">
    <property type="component" value="Unassembled WGS sequence"/>
</dbReference>
<dbReference type="Pfam" id="PF03963">
    <property type="entry name" value="FlgD"/>
    <property type="match status" value="1"/>
</dbReference>
<keyword evidence="8" id="KW-0282">Flagellum</keyword>
<dbReference type="Gene3D" id="2.30.30.910">
    <property type="match status" value="1"/>
</dbReference>
<dbReference type="EMBL" id="JAATWB010000004">
    <property type="protein sequence ID" value="NJA89133.1"/>
    <property type="molecule type" value="Genomic_DNA"/>
</dbReference>
<dbReference type="Pfam" id="PF13860">
    <property type="entry name" value="FlgD_ig"/>
    <property type="match status" value="1"/>
</dbReference>
<evidence type="ECO:0000256" key="1">
    <source>
        <dbReference type="ARBA" id="ARBA00010577"/>
    </source>
</evidence>
<dbReference type="Pfam" id="PF13861">
    <property type="entry name" value="FLgD_tudor"/>
    <property type="match status" value="1"/>
</dbReference>
<dbReference type="Gene3D" id="2.60.40.4070">
    <property type="match status" value="1"/>
</dbReference>
<gene>
    <name evidence="8" type="ORF">HCX48_07845</name>
</gene>
<dbReference type="RefSeq" id="WP_167681561.1">
    <property type="nucleotide sequence ID" value="NZ_JAATWB010000004.1"/>
</dbReference>
<evidence type="ECO:0000256" key="5">
    <source>
        <dbReference type="RuleBase" id="RU362076"/>
    </source>
</evidence>
<evidence type="ECO:0000256" key="3">
    <source>
        <dbReference type="ARBA" id="ARBA00022795"/>
    </source>
</evidence>
<evidence type="ECO:0000256" key="2">
    <source>
        <dbReference type="ARBA" id="ARBA00016013"/>
    </source>
</evidence>
<keyword evidence="8" id="KW-0969">Cilium</keyword>
<proteinExistence type="inferred from homology"/>
<keyword evidence="8" id="KW-0966">Cell projection</keyword>
<organism evidence="8 9">
    <name type="scientific">Rhodocyclus gracilis</name>
    <dbReference type="NCBI Taxonomy" id="2929842"/>
    <lineage>
        <taxon>Bacteria</taxon>
        <taxon>Pseudomonadati</taxon>
        <taxon>Pseudomonadota</taxon>
        <taxon>Betaproteobacteria</taxon>
        <taxon>Rhodocyclales</taxon>
        <taxon>Rhodocyclaceae</taxon>
        <taxon>Rhodocyclus</taxon>
    </lineage>
</organism>
<protein>
    <recommendedName>
        <fullName evidence="2 5">Basal-body rod modification protein FlgD</fullName>
    </recommendedName>
</protein>
<evidence type="ECO:0000256" key="4">
    <source>
        <dbReference type="ARBA" id="ARBA00024746"/>
    </source>
</evidence>
<dbReference type="InterPro" id="IPR025965">
    <property type="entry name" value="FlgD/Vpr_Ig-like"/>
</dbReference>
<dbReference type="InterPro" id="IPR005648">
    <property type="entry name" value="FlgD"/>
</dbReference>
<keyword evidence="9" id="KW-1185">Reference proteome</keyword>
<accession>A0ABX0WL03</accession>
<keyword evidence="3 5" id="KW-1005">Bacterial flagellum biogenesis</keyword>
<dbReference type="InterPro" id="IPR025963">
    <property type="entry name" value="FLgD_Tudor"/>
</dbReference>
<name>A0ABX0WL03_9RHOO</name>
<sequence length="226" mass="23036">MATVQSSTDTDPYAAINALGSSSTKTTSTTQDAQDRFLTLLVTQLKNQDPLNPLDNAQVTTQLAQINTVSGIEKLNSTLTSLMSTYNDGQAMQAAGMIGSKVLVPGSQMTLATGTQAVGCVSLASAADKVTVTITDANGTVVQKQDLGAQAAGTVTFGWDGKSADGTAQPAGTYKLAVTASNGGTAVTATPMQIGTVSSVTRTSGGFQLDLGTLGKVDFSKVQQIF</sequence>
<evidence type="ECO:0000313" key="9">
    <source>
        <dbReference type="Proteomes" id="UP000720344"/>
    </source>
</evidence>
<evidence type="ECO:0000313" key="8">
    <source>
        <dbReference type="EMBL" id="NJA89133.1"/>
    </source>
</evidence>
<comment type="similarity">
    <text evidence="1 5">Belongs to the FlgD family.</text>
</comment>
<feature type="domain" description="FlgD Tudor-like" evidence="7">
    <location>
        <begin position="90"/>
        <end position="223"/>
    </location>
</feature>